<dbReference type="AlphaFoldDB" id="A0A1X9T419"/>
<protein>
    <recommendedName>
        <fullName evidence="1">HTH cro/C1-type domain-containing protein</fullName>
    </recommendedName>
</protein>
<geneLocation type="plasmid" evidence="2 3">
    <name>unnamed1</name>
</geneLocation>
<proteinExistence type="predicted"/>
<dbReference type="GO" id="GO:0003677">
    <property type="term" value="F:DNA binding"/>
    <property type="evidence" value="ECO:0007669"/>
    <property type="project" value="InterPro"/>
</dbReference>
<dbReference type="InterPro" id="IPR010982">
    <property type="entry name" value="Lambda_DNA-bd_dom_sf"/>
</dbReference>
<feature type="domain" description="HTH cro/C1-type" evidence="1">
    <location>
        <begin position="11"/>
        <end position="65"/>
    </location>
</feature>
<dbReference type="PROSITE" id="PS50943">
    <property type="entry name" value="HTH_CROC1"/>
    <property type="match status" value="1"/>
</dbReference>
<dbReference type="RefSeq" id="WP_158524025.1">
    <property type="nucleotide sequence ID" value="NZ_CP021170.1"/>
</dbReference>
<dbReference type="EMBL" id="CP021170">
    <property type="protein sequence ID" value="ARR10707.1"/>
    <property type="molecule type" value="Genomic_DNA"/>
</dbReference>
<dbReference type="OrthoDB" id="9814553at2"/>
<dbReference type="Pfam" id="PF01381">
    <property type="entry name" value="HTH_3"/>
    <property type="match status" value="1"/>
</dbReference>
<dbReference type="Gene3D" id="1.10.260.40">
    <property type="entry name" value="lambda repressor-like DNA-binding domains"/>
    <property type="match status" value="1"/>
</dbReference>
<dbReference type="KEGG" id="pbv:AR543_p0099"/>
<name>A0A1X9T419_9BACL</name>
<evidence type="ECO:0000313" key="2">
    <source>
        <dbReference type="EMBL" id="ARR10707.1"/>
    </source>
</evidence>
<dbReference type="SUPFAM" id="SSF47413">
    <property type="entry name" value="lambda repressor-like DNA-binding domains"/>
    <property type="match status" value="1"/>
</dbReference>
<evidence type="ECO:0000313" key="3">
    <source>
        <dbReference type="Proteomes" id="UP000078148"/>
    </source>
</evidence>
<accession>A0A1X9T419</accession>
<sequence>MELQIAVGKVLRAFRKQKKFSLEKMESKINVSSSYLSKVERGVSNASLDVIERYYSALDLNTDTFLSALNISVQHKLDEDELKMMNDYSKLNRKEKESIHFIINRMILAKGNQFSADRNE</sequence>
<gene>
    <name evidence="2" type="ORF">AR543_p0099</name>
</gene>
<dbReference type="CDD" id="cd00093">
    <property type="entry name" value="HTH_XRE"/>
    <property type="match status" value="1"/>
</dbReference>
<reference evidence="2 3" key="1">
    <citation type="journal article" date="2016" name="Int. J. Syst. Evol. Microbiol.">
        <title>Paenibacillus damxungensis sp. nov., isolated from raw yak (Bos grunniens) milk.</title>
        <authorList>
            <person name="Wu Z."/>
            <person name="Gao C."/>
            <person name="Han J."/>
            <person name="Liu Z."/>
        </authorList>
    </citation>
    <scope>NUCLEOTIDE SEQUENCE [LARGE SCALE GENOMIC DNA]</scope>
    <source>
        <strain evidence="2 3">BD3526</strain>
        <plasmid evidence="2 3">unnamed1</plasmid>
    </source>
</reference>
<dbReference type="Proteomes" id="UP000078148">
    <property type="component" value="Plasmid unnamed1"/>
</dbReference>
<organism evidence="2 3">
    <name type="scientific">Paenibacillus bovis</name>
    <dbReference type="NCBI Taxonomy" id="1616788"/>
    <lineage>
        <taxon>Bacteria</taxon>
        <taxon>Bacillati</taxon>
        <taxon>Bacillota</taxon>
        <taxon>Bacilli</taxon>
        <taxon>Bacillales</taxon>
        <taxon>Paenibacillaceae</taxon>
        <taxon>Paenibacillus</taxon>
    </lineage>
</organism>
<keyword evidence="2" id="KW-0614">Plasmid</keyword>
<keyword evidence="3" id="KW-1185">Reference proteome</keyword>
<dbReference type="InterPro" id="IPR001387">
    <property type="entry name" value="Cro/C1-type_HTH"/>
</dbReference>
<evidence type="ECO:0000259" key="1">
    <source>
        <dbReference type="PROSITE" id="PS50943"/>
    </source>
</evidence>
<dbReference type="SMART" id="SM00530">
    <property type="entry name" value="HTH_XRE"/>
    <property type="match status" value="1"/>
</dbReference>